<comment type="caution">
    <text evidence="1">The sequence shown here is derived from an EMBL/GenBank/DDBJ whole genome shotgun (WGS) entry which is preliminary data.</text>
</comment>
<name>A0ABP9S8M6_9ACTN</name>
<proteinExistence type="predicted"/>
<accession>A0ABP9S8M6</accession>
<evidence type="ECO:0000313" key="2">
    <source>
        <dbReference type="Proteomes" id="UP001501570"/>
    </source>
</evidence>
<reference evidence="2" key="1">
    <citation type="journal article" date="2019" name="Int. J. Syst. Evol. Microbiol.">
        <title>The Global Catalogue of Microorganisms (GCM) 10K type strain sequencing project: providing services to taxonomists for standard genome sequencing and annotation.</title>
        <authorList>
            <consortium name="The Broad Institute Genomics Platform"/>
            <consortium name="The Broad Institute Genome Sequencing Center for Infectious Disease"/>
            <person name="Wu L."/>
            <person name="Ma J."/>
        </authorList>
    </citation>
    <scope>NUCLEOTIDE SEQUENCE [LARGE SCALE GENOMIC DNA]</scope>
    <source>
        <strain evidence="2">JCM 18304</strain>
    </source>
</reference>
<organism evidence="1 2">
    <name type="scientific">Rugosimonospora acidiphila</name>
    <dbReference type="NCBI Taxonomy" id="556531"/>
    <lineage>
        <taxon>Bacteria</taxon>
        <taxon>Bacillati</taxon>
        <taxon>Actinomycetota</taxon>
        <taxon>Actinomycetes</taxon>
        <taxon>Micromonosporales</taxon>
        <taxon>Micromonosporaceae</taxon>
        <taxon>Rugosimonospora</taxon>
    </lineage>
</organism>
<evidence type="ECO:0000313" key="1">
    <source>
        <dbReference type="EMBL" id="GAA5192804.1"/>
    </source>
</evidence>
<gene>
    <name evidence="1" type="ORF">GCM10023322_53170</name>
</gene>
<keyword evidence="2" id="KW-1185">Reference proteome</keyword>
<sequence length="99" mass="10870">MTTPDTHPCDVCGALPTARMSFTALQGIVLVRRMRFTRGHFCRDCGLRARKEANSYTLKFGWWSVSGWLATPITLISNTIRAGELNKLPAPVPPAPAQA</sequence>
<protein>
    <submittedName>
        <fullName evidence="1">Uncharacterized protein</fullName>
    </submittedName>
</protein>
<dbReference type="Proteomes" id="UP001501570">
    <property type="component" value="Unassembled WGS sequence"/>
</dbReference>
<dbReference type="EMBL" id="BAABJQ010000018">
    <property type="protein sequence ID" value="GAA5192804.1"/>
    <property type="molecule type" value="Genomic_DNA"/>
</dbReference>